<gene>
    <name evidence="3" type="ORF">FHS59_002310</name>
</gene>
<protein>
    <recommendedName>
        <fullName evidence="5">GAF domain-containing protein</fullName>
    </recommendedName>
</protein>
<feature type="region of interest" description="Disordered" evidence="2">
    <location>
        <begin position="763"/>
        <end position="782"/>
    </location>
</feature>
<name>A0A841MEY5_9BACT</name>
<keyword evidence="1" id="KW-0175">Coiled coil</keyword>
<dbReference type="EMBL" id="JACIJO010000002">
    <property type="protein sequence ID" value="MBB6326682.1"/>
    <property type="molecule type" value="Genomic_DNA"/>
</dbReference>
<dbReference type="Proteomes" id="UP000588604">
    <property type="component" value="Unassembled WGS sequence"/>
</dbReference>
<evidence type="ECO:0000313" key="3">
    <source>
        <dbReference type="EMBL" id="MBB6326682.1"/>
    </source>
</evidence>
<evidence type="ECO:0008006" key="5">
    <source>
        <dbReference type="Google" id="ProtNLM"/>
    </source>
</evidence>
<proteinExistence type="predicted"/>
<comment type="caution">
    <text evidence="3">The sequence shown here is derived from an EMBL/GenBank/DDBJ whole genome shotgun (WGS) entry which is preliminary data.</text>
</comment>
<sequence>MKSEAQSKAEIEQLHRTLEKQAAELESKNRELEIEAALEKVRERAMAMHKSEELSEVIAVLYEQTSLLEFAGWGCGISIFNKEENYLELWISVHPEKIQPRRYKIFGQDHDLIIKLWDIWTKKKSNQFIDLIGPKKKDYDDYVFSKTELSQIPEQVIQFIRSKPNSFASFTPMKCGLISFYDSKSSLSKESFAILQRFAKVFDQAYTRFLDLQKAEVQAREAQIESALERVRSLTMAMHTSEDVGKCIVRMFDELTALGLSKNARTGIGIFNQENENMEVWTASRNQKDEFKIDIGILDMTLHPLLVEARKSWKSKTPFHQYILEGDDVKRYFTAINSSPNYHAQVNKQHLTERVYHYDFVFNHGILFSFTDAPLPEEQLQIFQRFSALFNQTYTRYLDLQKAEAQAREAQIEAALERVRARTMAMHKSEELGEVAAVLFDQFEALGATPERLNIGIVREAERIIEWWSTEQGGKQIDHLFKGTIDEPTTISKVFSGWKAGKKSIEIDLSGQELKEWISYLQKELGLPFDKKFQRDRRVHFACCYSHGMLLVSTPKPLPEDSKVLLQRFSNVFEQTYTRFLDLLKAEAQAREAQIEAALERVRARAMAMHQTSELNEVSMVLYEELIKLGFQFISCGFEIILEEEQVLNVWNHDFNQGQLSHFQMPLKGDNTLKERYEAWKSRKAIFLQELQGIALNKHLRLGAPENVKNEKDLISIFQILPISALLIFQKVVSMLLEIAKYKLITRRFCFVSPRYSSRHTPDFSIFKKPKNRQERRRSKQP</sequence>
<organism evidence="3 4">
    <name type="scientific">Algoriphagus iocasae</name>
    <dbReference type="NCBI Taxonomy" id="1836499"/>
    <lineage>
        <taxon>Bacteria</taxon>
        <taxon>Pseudomonadati</taxon>
        <taxon>Bacteroidota</taxon>
        <taxon>Cytophagia</taxon>
        <taxon>Cytophagales</taxon>
        <taxon>Cyclobacteriaceae</taxon>
        <taxon>Algoriphagus</taxon>
    </lineage>
</organism>
<dbReference type="AlphaFoldDB" id="A0A841MEY5"/>
<dbReference type="RefSeq" id="WP_184495265.1">
    <property type="nucleotide sequence ID" value="NZ_JACIJO010000002.1"/>
</dbReference>
<reference evidence="3 4" key="1">
    <citation type="submission" date="2020-08" db="EMBL/GenBank/DDBJ databases">
        <title>Genomic Encyclopedia of Type Strains, Phase IV (KMG-IV): sequencing the most valuable type-strain genomes for metagenomic binning, comparative biology and taxonomic classification.</title>
        <authorList>
            <person name="Goeker M."/>
        </authorList>
    </citation>
    <scope>NUCLEOTIDE SEQUENCE [LARGE SCALE GENOMIC DNA]</scope>
    <source>
        <strain evidence="3 4">DSM 102044</strain>
    </source>
</reference>
<evidence type="ECO:0000256" key="2">
    <source>
        <dbReference type="SAM" id="MobiDB-lite"/>
    </source>
</evidence>
<evidence type="ECO:0000313" key="4">
    <source>
        <dbReference type="Proteomes" id="UP000588604"/>
    </source>
</evidence>
<feature type="compositionally biased region" description="Basic residues" evidence="2">
    <location>
        <begin position="768"/>
        <end position="782"/>
    </location>
</feature>
<keyword evidence="4" id="KW-1185">Reference proteome</keyword>
<evidence type="ECO:0000256" key="1">
    <source>
        <dbReference type="SAM" id="Coils"/>
    </source>
</evidence>
<feature type="coiled-coil region" evidence="1">
    <location>
        <begin position="4"/>
        <end position="42"/>
    </location>
</feature>
<accession>A0A841MEY5</accession>